<evidence type="ECO:0000256" key="1">
    <source>
        <dbReference type="SAM" id="MobiDB-lite"/>
    </source>
</evidence>
<dbReference type="AlphaFoldDB" id="A0A074WGH3"/>
<evidence type="ECO:0000313" key="3">
    <source>
        <dbReference type="Proteomes" id="UP000027730"/>
    </source>
</evidence>
<dbReference type="HOGENOM" id="CLU_078568_1_0_1"/>
<dbReference type="Proteomes" id="UP000027730">
    <property type="component" value="Unassembled WGS sequence"/>
</dbReference>
<organism evidence="2 3">
    <name type="scientific">Aureobasidium namibiae CBS 147.97</name>
    <dbReference type="NCBI Taxonomy" id="1043004"/>
    <lineage>
        <taxon>Eukaryota</taxon>
        <taxon>Fungi</taxon>
        <taxon>Dikarya</taxon>
        <taxon>Ascomycota</taxon>
        <taxon>Pezizomycotina</taxon>
        <taxon>Dothideomycetes</taxon>
        <taxon>Dothideomycetidae</taxon>
        <taxon>Dothideales</taxon>
        <taxon>Saccotheciaceae</taxon>
        <taxon>Aureobasidium</taxon>
    </lineage>
</organism>
<gene>
    <name evidence="2" type="ORF">M436DRAFT_53122</name>
</gene>
<feature type="region of interest" description="Disordered" evidence="1">
    <location>
        <begin position="99"/>
        <end position="139"/>
    </location>
</feature>
<dbReference type="GeneID" id="25411719"/>
<feature type="compositionally biased region" description="Polar residues" evidence="1">
    <location>
        <begin position="9"/>
        <end position="27"/>
    </location>
</feature>
<protein>
    <submittedName>
        <fullName evidence="2">Uncharacterized protein</fullName>
    </submittedName>
</protein>
<feature type="compositionally biased region" description="Polar residues" evidence="1">
    <location>
        <begin position="37"/>
        <end position="51"/>
    </location>
</feature>
<dbReference type="OrthoDB" id="5336357at2759"/>
<proteinExistence type="predicted"/>
<dbReference type="STRING" id="1043004.A0A074WGH3"/>
<dbReference type="RefSeq" id="XP_013424872.1">
    <property type="nucleotide sequence ID" value="XM_013569418.1"/>
</dbReference>
<feature type="compositionally biased region" description="Low complexity" evidence="1">
    <location>
        <begin position="105"/>
        <end position="124"/>
    </location>
</feature>
<keyword evidence="3" id="KW-1185">Reference proteome</keyword>
<sequence>MSMKRKRSTGSLFQTATLEASSPTPFASSPIRLPNFFVQSKTHDPQSSPFTPKSYHHESSQLEENTSHTLNSRTRKRYRDARPEESQIHASTVEKLFHAQKAHPHASPQPSQQPQPQLQAQYPLQFPPQDAPPQRSTLHSFWHLPQPSHIPQQHTDTSISQQEVLACEGCDGRLIPEYPYGMDTLDADTMCTACGKHVCNTCAITADTRLCLDCAMQA</sequence>
<dbReference type="EMBL" id="KL584716">
    <property type="protein sequence ID" value="KEQ70714.1"/>
    <property type="molecule type" value="Genomic_DNA"/>
</dbReference>
<feature type="compositionally biased region" description="Polar residues" evidence="1">
    <location>
        <begin position="62"/>
        <end position="72"/>
    </location>
</feature>
<name>A0A074WGH3_9PEZI</name>
<evidence type="ECO:0000313" key="2">
    <source>
        <dbReference type="EMBL" id="KEQ70714.1"/>
    </source>
</evidence>
<feature type="region of interest" description="Disordered" evidence="1">
    <location>
        <begin position="1"/>
        <end position="87"/>
    </location>
</feature>
<accession>A0A074WGH3</accession>
<reference evidence="2 3" key="1">
    <citation type="journal article" date="2014" name="BMC Genomics">
        <title>Genome sequencing of four Aureobasidium pullulans varieties: biotechnological potential, stress tolerance, and description of new species.</title>
        <authorList>
            <person name="Gostin Ar C."/>
            <person name="Ohm R.A."/>
            <person name="Kogej T."/>
            <person name="Sonjak S."/>
            <person name="Turk M."/>
            <person name="Zajc J."/>
            <person name="Zalar P."/>
            <person name="Grube M."/>
            <person name="Sun H."/>
            <person name="Han J."/>
            <person name="Sharma A."/>
            <person name="Chiniquy J."/>
            <person name="Ngan C.Y."/>
            <person name="Lipzen A."/>
            <person name="Barry K."/>
            <person name="Grigoriev I.V."/>
            <person name="Gunde-Cimerman N."/>
        </authorList>
    </citation>
    <scope>NUCLEOTIDE SEQUENCE [LARGE SCALE GENOMIC DNA]</scope>
    <source>
        <strain evidence="2 3">CBS 147.97</strain>
    </source>
</reference>